<evidence type="ECO:0000313" key="2">
    <source>
        <dbReference type="EMBL" id="OQR94621.1"/>
    </source>
</evidence>
<feature type="region of interest" description="Disordered" evidence="1">
    <location>
        <begin position="15"/>
        <end position="34"/>
    </location>
</feature>
<dbReference type="AlphaFoldDB" id="A0A1V9Z9L2"/>
<dbReference type="EMBL" id="JNBR01000356">
    <property type="protein sequence ID" value="OQR94621.1"/>
    <property type="molecule type" value="Genomic_DNA"/>
</dbReference>
<feature type="compositionally biased region" description="Acidic residues" evidence="1">
    <location>
        <begin position="206"/>
        <end position="224"/>
    </location>
</feature>
<organism evidence="2 3">
    <name type="scientific">Achlya hypogyna</name>
    <name type="common">Oomycete</name>
    <name type="synonym">Protoachlya hypogyna</name>
    <dbReference type="NCBI Taxonomy" id="1202772"/>
    <lineage>
        <taxon>Eukaryota</taxon>
        <taxon>Sar</taxon>
        <taxon>Stramenopiles</taxon>
        <taxon>Oomycota</taxon>
        <taxon>Saprolegniomycetes</taxon>
        <taxon>Saprolegniales</taxon>
        <taxon>Achlyaceae</taxon>
        <taxon>Achlya</taxon>
    </lineage>
</organism>
<feature type="region of interest" description="Disordered" evidence="1">
    <location>
        <begin position="197"/>
        <end position="265"/>
    </location>
</feature>
<dbReference type="OrthoDB" id="77291at2759"/>
<protein>
    <submittedName>
        <fullName evidence="2">Uncharacterized protein</fullName>
    </submittedName>
</protein>
<name>A0A1V9Z9L2_ACHHY</name>
<gene>
    <name evidence="2" type="ORF">ACHHYP_01029</name>
</gene>
<keyword evidence="3" id="KW-1185">Reference proteome</keyword>
<evidence type="ECO:0000256" key="1">
    <source>
        <dbReference type="SAM" id="MobiDB-lite"/>
    </source>
</evidence>
<feature type="compositionally biased region" description="Acidic residues" evidence="1">
    <location>
        <begin position="239"/>
        <end position="265"/>
    </location>
</feature>
<sequence length="265" mass="29302">MSIVELEHTLAEDMGVAIVDDGAETEDVENDGEEDLPLLGKRLHEDDDNEFPQGKRLRGDLVDVIDLGEDDDDDDDDDNEQDDEDDNEDSNYVVSASPHRPFSKNDAKNFNMKNAKAPGAGYTSGQTAPLSTHSPSLQRLLDTIDRKTKMELFSDAFETYGDDLFQGHESWRDQLLIKACRLDPSFVTTITDLARPNGAYNSVLSGEEEEAEDDEDEDEDDDDGTSSVEIIEQEVTPSCDDDDDELNLVSGDDDTLGLDDLTGDL</sequence>
<feature type="compositionally biased region" description="Polar residues" evidence="1">
    <location>
        <begin position="123"/>
        <end position="136"/>
    </location>
</feature>
<feature type="compositionally biased region" description="Acidic residues" evidence="1">
    <location>
        <begin position="21"/>
        <end position="34"/>
    </location>
</feature>
<comment type="caution">
    <text evidence="2">The sequence shown here is derived from an EMBL/GenBank/DDBJ whole genome shotgun (WGS) entry which is preliminary data.</text>
</comment>
<dbReference type="Proteomes" id="UP000243579">
    <property type="component" value="Unassembled WGS sequence"/>
</dbReference>
<reference evidence="2 3" key="1">
    <citation type="journal article" date="2014" name="Genome Biol. Evol.">
        <title>The secreted proteins of Achlya hypogyna and Thraustotheca clavata identify the ancestral oomycete secretome and reveal gene acquisitions by horizontal gene transfer.</title>
        <authorList>
            <person name="Misner I."/>
            <person name="Blouin N."/>
            <person name="Leonard G."/>
            <person name="Richards T.A."/>
            <person name="Lane C.E."/>
        </authorList>
    </citation>
    <scope>NUCLEOTIDE SEQUENCE [LARGE SCALE GENOMIC DNA]</scope>
    <source>
        <strain evidence="2 3">ATCC 48635</strain>
    </source>
</reference>
<feature type="region of interest" description="Disordered" evidence="1">
    <location>
        <begin position="42"/>
        <end position="136"/>
    </location>
</feature>
<evidence type="ECO:0000313" key="3">
    <source>
        <dbReference type="Proteomes" id="UP000243579"/>
    </source>
</evidence>
<proteinExistence type="predicted"/>
<feature type="compositionally biased region" description="Acidic residues" evidence="1">
    <location>
        <begin position="66"/>
        <end position="89"/>
    </location>
</feature>
<accession>A0A1V9Z9L2</accession>